<proteinExistence type="predicted"/>
<gene>
    <name evidence="1" type="ORF">AN2335V1_4938</name>
</gene>
<protein>
    <submittedName>
        <fullName evidence="1">Uncharacterized protein</fullName>
    </submittedName>
</protein>
<keyword evidence="2" id="KW-1185">Reference proteome</keyword>
<geneLocation type="plasmid" evidence="1 2">
    <name>P1</name>
</geneLocation>
<dbReference type="EMBL" id="OW969750">
    <property type="protein sequence ID" value="CAH6257525.1"/>
    <property type="molecule type" value="Genomic_DNA"/>
</dbReference>
<reference evidence="1" key="1">
    <citation type="submission" date="2022-05" db="EMBL/GenBank/DDBJ databases">
        <authorList>
            <person name="Alioto T."/>
            <person name="Alioto T."/>
            <person name="Gomez Garrido J."/>
        </authorList>
    </citation>
    <scope>NUCLEOTIDE SEQUENCE</scope>
    <source>
        <strain evidence="1">0</strain>
        <plasmid evidence="1">P1</plasmid>
    </source>
</reference>
<accession>A0A9P0YBV8</accession>
<evidence type="ECO:0000313" key="1">
    <source>
        <dbReference type="EMBL" id="CAH6257525.1"/>
    </source>
</evidence>
<name>A0A9P0YBV8_KLEVA</name>
<dbReference type="Proteomes" id="UP000789617">
    <property type="component" value="Plasmid P1"/>
</dbReference>
<evidence type="ECO:0000313" key="2">
    <source>
        <dbReference type="Proteomes" id="UP000789617"/>
    </source>
</evidence>
<organism evidence="1 2">
    <name type="scientific">Klebsiella variicola</name>
    <dbReference type="NCBI Taxonomy" id="244366"/>
    <lineage>
        <taxon>Bacteria</taxon>
        <taxon>Pseudomonadati</taxon>
        <taxon>Pseudomonadota</taxon>
        <taxon>Gammaproteobacteria</taxon>
        <taxon>Enterobacterales</taxon>
        <taxon>Enterobacteriaceae</taxon>
        <taxon>Klebsiella/Raoultella group</taxon>
        <taxon>Klebsiella</taxon>
        <taxon>Klebsiella pneumoniae complex</taxon>
    </lineage>
</organism>
<dbReference type="RefSeq" id="WP_179153948.1">
    <property type="nucleotide sequence ID" value="NZ_JAAFAQ010000011.1"/>
</dbReference>
<keyword evidence="1" id="KW-0614">Plasmid</keyword>
<dbReference type="AlphaFoldDB" id="A0A9P0YBV8"/>
<sequence>MEPALCHFMASHDEYHTDESASTFGILQTLPEQIPSKENYIVPDHIVQEWISNKYGVLIKQLTDRISNNALRNLSRAGQDNPCDFREIITEVMTSRLIRRGTLSAQARAQRVEDIQTDSSGRVTFSILLLPFRTPSPLKHDSLLPDLGEYFTLSLLYALADSCRQVQLRLFNMAHSVSDTLQAQGTDARTLLRQDGERSSGQRGEAMSLIEEALRHKFSGKEYIRRRKFIRSLLQNDTCLNYACPEHLSAFLLLLSDVEMTPVQFRHWIQTDITPVHIYAVQDEYRYPCFDMLDRKMIRDYRTDLLAFMKNVNMDNQLLSLIRYEDIRNNLSWKTRYFNDLEYSSKLNALMACVSESEGLYEAAGRAAFLTTLREQDPRLQQLFEPLLFAIPYPLLETYAREQSLNYGEFYCQFMKNIYTPRKGDDELLRRVILNQVLQAVARYVAAYESNTAGKNTTGFDDVRSLFPETLRMSIHRKDEIHGHYSVQISPSSSRVPWHGVAVLEPTQNGFLLDVRLEREVRAAGYTGVSPTGREQSPLFFVPPDISHEELTQRLTDDSFALLSLSSSR</sequence>